<reference evidence="7 8" key="1">
    <citation type="submission" date="2021-01" db="EMBL/GenBank/DDBJ databases">
        <title>Whole genome shotgun sequence of Microbispora corallina NBRC 16416.</title>
        <authorList>
            <person name="Komaki H."/>
            <person name="Tamura T."/>
        </authorList>
    </citation>
    <scope>NUCLEOTIDE SEQUENCE [LARGE SCALE GENOMIC DNA]</scope>
    <source>
        <strain evidence="7 8">NBRC 16416</strain>
    </source>
</reference>
<keyword evidence="4 5" id="KW-0788">Thiol protease</keyword>
<keyword evidence="8" id="KW-1185">Reference proteome</keyword>
<feature type="active site" evidence="5">
    <location>
        <position position="463"/>
    </location>
</feature>
<protein>
    <recommendedName>
        <fullName evidence="6">Calpain catalytic domain-containing protein</fullName>
    </recommendedName>
</protein>
<dbReference type="RefSeq" id="WP_204056186.1">
    <property type="nucleotide sequence ID" value="NZ_BAAAGP010000046.1"/>
</dbReference>
<dbReference type="Proteomes" id="UP000603904">
    <property type="component" value="Unassembled WGS sequence"/>
</dbReference>
<evidence type="ECO:0000313" key="8">
    <source>
        <dbReference type="Proteomes" id="UP000603904"/>
    </source>
</evidence>
<dbReference type="Pfam" id="PF00648">
    <property type="entry name" value="Peptidase_C2"/>
    <property type="match status" value="1"/>
</dbReference>
<accession>A0ABQ4FUV6</accession>
<evidence type="ECO:0000256" key="3">
    <source>
        <dbReference type="ARBA" id="ARBA00022801"/>
    </source>
</evidence>
<comment type="similarity">
    <text evidence="1">Belongs to the peptidase C2 family.</text>
</comment>
<dbReference type="PROSITE" id="PS50203">
    <property type="entry name" value="CALPAIN_CAT"/>
    <property type="match status" value="1"/>
</dbReference>
<evidence type="ECO:0000256" key="2">
    <source>
        <dbReference type="ARBA" id="ARBA00022670"/>
    </source>
</evidence>
<dbReference type="PANTHER" id="PTHR10183:SF379">
    <property type="entry name" value="CALPAIN-5"/>
    <property type="match status" value="1"/>
</dbReference>
<dbReference type="InterPro" id="IPR038765">
    <property type="entry name" value="Papain-like_cys_pep_sf"/>
</dbReference>
<comment type="caution">
    <text evidence="7">The sequence shown here is derived from an EMBL/GenBank/DDBJ whole genome shotgun (WGS) entry which is preliminary data.</text>
</comment>
<dbReference type="InterPro" id="IPR000169">
    <property type="entry name" value="Pept_cys_AS"/>
</dbReference>
<keyword evidence="2 5" id="KW-0645">Protease</keyword>
<feature type="active site" evidence="5">
    <location>
        <position position="275"/>
    </location>
</feature>
<evidence type="ECO:0000256" key="4">
    <source>
        <dbReference type="ARBA" id="ARBA00022807"/>
    </source>
</evidence>
<proteinExistence type="inferred from homology"/>
<evidence type="ECO:0000313" key="7">
    <source>
        <dbReference type="EMBL" id="GIH38552.1"/>
    </source>
</evidence>
<keyword evidence="3 5" id="KW-0378">Hydrolase</keyword>
<dbReference type="EMBL" id="BOOC01000004">
    <property type="protein sequence ID" value="GIH38552.1"/>
    <property type="molecule type" value="Genomic_DNA"/>
</dbReference>
<dbReference type="PANTHER" id="PTHR10183">
    <property type="entry name" value="CALPAIN"/>
    <property type="match status" value="1"/>
</dbReference>
<gene>
    <name evidence="7" type="ORF">Mco01_15520</name>
</gene>
<feature type="active site" evidence="5">
    <location>
        <position position="447"/>
    </location>
</feature>
<sequence>MSYVGFDVDKIRGLAREMRKAGVTAGPLHRDLAKVLADAEAALGGVAPTTSQPLLDAMRGGPAKGLPGVLATSLPGEAGEIDRRCDRISPPNGGFPPGTVVDPMVVFDRAEPDEGKVNQALDLIKGLNGKDFGTNGNRDDVREVAKRLEELTPAELDLLLSKLDDADLKRFGALISDTGDHWYNPFDANGLPEGERRDLLSHLLERSGPGSWPKLAADLPGVQPGFDTTDVFLDGVNSQSGVSTSGLHYGVPNVPLFADGGVQASEVAQGTLGDCWYIASLKATAAADPKFIQDGIRQNANGTISVRVWDKDGNLHWVTMTPDLPLDSGGNIAFARSVSNGTTTESWPAYYEKAFALLYGDDDGGAPDGKDGDSRYDRKEHGDYGAVEWDFTDKAPPYVTGNDADGIDLDYDDVKKAFDSGHPVIVSSHSNMDGVPDHLKKAYVTRHVFYVKGFQNGKMVLGNPWGPGSPDLVVTPDEFKRMFDDPQKLTVGK</sequence>
<evidence type="ECO:0000259" key="6">
    <source>
        <dbReference type="PROSITE" id="PS50203"/>
    </source>
</evidence>
<dbReference type="InterPro" id="IPR022684">
    <property type="entry name" value="Calpain_cysteine_protease"/>
</dbReference>
<name>A0ABQ4FUV6_9ACTN</name>
<dbReference type="InterPro" id="IPR001300">
    <property type="entry name" value="Peptidase_C2_calpain_cat"/>
</dbReference>
<dbReference type="PROSITE" id="PS00139">
    <property type="entry name" value="THIOL_PROTEASE_CYS"/>
    <property type="match status" value="1"/>
</dbReference>
<evidence type="ECO:0000256" key="1">
    <source>
        <dbReference type="ARBA" id="ARBA00007623"/>
    </source>
</evidence>
<dbReference type="SUPFAM" id="SSF54001">
    <property type="entry name" value="Cysteine proteinases"/>
    <property type="match status" value="1"/>
</dbReference>
<feature type="domain" description="Calpain catalytic" evidence="6">
    <location>
        <begin position="255"/>
        <end position="466"/>
    </location>
</feature>
<evidence type="ECO:0000256" key="5">
    <source>
        <dbReference type="PROSITE-ProRule" id="PRU00239"/>
    </source>
</evidence>
<organism evidence="7 8">
    <name type="scientific">Microbispora corallina</name>
    <dbReference type="NCBI Taxonomy" id="83302"/>
    <lineage>
        <taxon>Bacteria</taxon>
        <taxon>Bacillati</taxon>
        <taxon>Actinomycetota</taxon>
        <taxon>Actinomycetes</taxon>
        <taxon>Streptosporangiales</taxon>
        <taxon>Streptosporangiaceae</taxon>
        <taxon>Microbispora</taxon>
    </lineage>
</organism>